<dbReference type="OrthoDB" id="368909at2759"/>
<accession>A0A9W9F8Z1</accession>
<evidence type="ECO:0000256" key="1">
    <source>
        <dbReference type="ARBA" id="ARBA00025892"/>
    </source>
</evidence>
<dbReference type="PANTHER" id="PTHR10701:SF5">
    <property type="entry name" value="N-ALPHA-ACETYLTRANSFERASE 38, NATC AUXILIARY SUBUNIT"/>
    <property type="match status" value="1"/>
</dbReference>
<sequence length="105" mass="11595">MGDGQSNQFLEGILGRSLRVHTTDSRMFIGIFKCTDAERNIILANSFEYRFPTPSAVEAAAEKQQAQETEAEAEAKSATVKVNMTSRLIGLIVIPGRHITKIELE</sequence>
<keyword evidence="4" id="KW-1185">Reference proteome</keyword>
<protein>
    <submittedName>
        <fullName evidence="3">Ribonucleoprotein LSM domain eukaryotic/archaea-type</fullName>
    </submittedName>
</protein>
<evidence type="ECO:0000313" key="3">
    <source>
        <dbReference type="EMBL" id="KAJ5095811.1"/>
    </source>
</evidence>
<dbReference type="Gene3D" id="2.30.30.100">
    <property type="match status" value="1"/>
</dbReference>
<evidence type="ECO:0000313" key="4">
    <source>
        <dbReference type="Proteomes" id="UP001141434"/>
    </source>
</evidence>
<dbReference type="RefSeq" id="XP_056511362.1">
    <property type="nucleotide sequence ID" value="XM_056655749.1"/>
</dbReference>
<gene>
    <name evidence="3" type="ORF">NUU61_005167</name>
</gene>
<dbReference type="InterPro" id="IPR001163">
    <property type="entry name" value="Sm_dom_euk/arc"/>
</dbReference>
<dbReference type="Proteomes" id="UP001141434">
    <property type="component" value="Unassembled WGS sequence"/>
</dbReference>
<organism evidence="3 4">
    <name type="scientific">Penicillium alfredii</name>
    <dbReference type="NCBI Taxonomy" id="1506179"/>
    <lineage>
        <taxon>Eukaryota</taxon>
        <taxon>Fungi</taxon>
        <taxon>Dikarya</taxon>
        <taxon>Ascomycota</taxon>
        <taxon>Pezizomycotina</taxon>
        <taxon>Eurotiomycetes</taxon>
        <taxon>Eurotiomycetidae</taxon>
        <taxon>Eurotiales</taxon>
        <taxon>Aspergillaceae</taxon>
        <taxon>Penicillium</taxon>
    </lineage>
</organism>
<dbReference type="GO" id="GO:1990904">
    <property type="term" value="C:ribonucleoprotein complex"/>
    <property type="evidence" value="ECO:0007669"/>
    <property type="project" value="UniProtKB-KW"/>
</dbReference>
<comment type="subunit">
    <text evidence="1">Component of the heptameric LSM1-LSM7 complex, which consists of LSM1, LSM2, LSM3, LSM4, LSM5, LSM6 and LSM7. Component of the heptameric LSM2-LSM8 complex, which consists of LSM2, LSM3, LSM4, LSM5, LSM6, LSM7 and LSM8. The LSm subunits form a seven-membered ring structure with a doughnut shape.</text>
</comment>
<dbReference type="PANTHER" id="PTHR10701">
    <property type="entry name" value="SMALL NUCLEAR RIBONUCLEOPROTEIN-ASSOCIATED PROTEIN B AND N"/>
    <property type="match status" value="1"/>
</dbReference>
<dbReference type="InterPro" id="IPR010920">
    <property type="entry name" value="LSM_dom_sf"/>
</dbReference>
<comment type="caution">
    <text evidence="3">The sequence shown here is derived from an EMBL/GenBank/DDBJ whole genome shotgun (WGS) entry which is preliminary data.</text>
</comment>
<dbReference type="EMBL" id="JAPMSZ010000007">
    <property type="protein sequence ID" value="KAJ5095811.1"/>
    <property type="molecule type" value="Genomic_DNA"/>
</dbReference>
<dbReference type="Pfam" id="PF01423">
    <property type="entry name" value="LSM"/>
    <property type="match status" value="1"/>
</dbReference>
<dbReference type="InterPro" id="IPR034110">
    <property type="entry name" value="LSMD1_Sm"/>
</dbReference>
<dbReference type="GO" id="GO:0031417">
    <property type="term" value="C:NatC complex"/>
    <property type="evidence" value="ECO:0007669"/>
    <property type="project" value="InterPro"/>
</dbReference>
<reference evidence="3" key="1">
    <citation type="submission" date="2022-11" db="EMBL/GenBank/DDBJ databases">
        <authorList>
            <person name="Petersen C."/>
        </authorList>
    </citation>
    <scope>NUCLEOTIDE SEQUENCE</scope>
    <source>
        <strain evidence="3">IBT 34128</strain>
    </source>
</reference>
<dbReference type="SMART" id="SM00651">
    <property type="entry name" value="Sm"/>
    <property type="match status" value="1"/>
</dbReference>
<name>A0A9W9F8Z1_9EURO</name>
<evidence type="ECO:0000259" key="2">
    <source>
        <dbReference type="SMART" id="SM00651"/>
    </source>
</evidence>
<dbReference type="InterPro" id="IPR050914">
    <property type="entry name" value="snRNP_SmB/NAA38-like"/>
</dbReference>
<reference evidence="3" key="2">
    <citation type="journal article" date="2023" name="IMA Fungus">
        <title>Comparative genomic study of the Penicillium genus elucidates a diverse pangenome and 15 lateral gene transfer events.</title>
        <authorList>
            <person name="Petersen C."/>
            <person name="Sorensen T."/>
            <person name="Nielsen M.R."/>
            <person name="Sondergaard T.E."/>
            <person name="Sorensen J.L."/>
            <person name="Fitzpatrick D.A."/>
            <person name="Frisvad J.C."/>
            <person name="Nielsen K.L."/>
        </authorList>
    </citation>
    <scope>NUCLEOTIDE SEQUENCE</scope>
    <source>
        <strain evidence="3">IBT 34128</strain>
    </source>
</reference>
<keyword evidence="3" id="KW-0687">Ribonucleoprotein</keyword>
<dbReference type="GeneID" id="81394917"/>
<dbReference type="CDD" id="cd06168">
    <property type="entry name" value="LSMD1"/>
    <property type="match status" value="1"/>
</dbReference>
<dbReference type="AlphaFoldDB" id="A0A9W9F8Z1"/>
<dbReference type="SUPFAM" id="SSF50182">
    <property type="entry name" value="Sm-like ribonucleoproteins"/>
    <property type="match status" value="1"/>
</dbReference>
<proteinExistence type="predicted"/>
<feature type="domain" description="Sm" evidence="2">
    <location>
        <begin position="8"/>
        <end position="104"/>
    </location>
</feature>